<dbReference type="Proteomes" id="UP001066276">
    <property type="component" value="Chromosome 11"/>
</dbReference>
<sequence>MTERNCAPYSGCLRVTGAERRPPGKTKCRAHERSWAETEFVCIMHQVEPRGQFRSVGQGSIGAGENRGTARREGLPLQILSPAGGAVEEDRTIAADTPSGKKSSRARKDDGGGASAWKAPDTAEYDRRLI</sequence>
<accession>A0AAV7LK76</accession>
<gene>
    <name evidence="2" type="ORF">NDU88_004038</name>
</gene>
<organism evidence="2 3">
    <name type="scientific">Pleurodeles waltl</name>
    <name type="common">Iberian ribbed newt</name>
    <dbReference type="NCBI Taxonomy" id="8319"/>
    <lineage>
        <taxon>Eukaryota</taxon>
        <taxon>Metazoa</taxon>
        <taxon>Chordata</taxon>
        <taxon>Craniata</taxon>
        <taxon>Vertebrata</taxon>
        <taxon>Euteleostomi</taxon>
        <taxon>Amphibia</taxon>
        <taxon>Batrachia</taxon>
        <taxon>Caudata</taxon>
        <taxon>Salamandroidea</taxon>
        <taxon>Salamandridae</taxon>
        <taxon>Pleurodelinae</taxon>
        <taxon>Pleurodeles</taxon>
    </lineage>
</organism>
<name>A0AAV7LK76_PLEWA</name>
<reference evidence="2" key="1">
    <citation type="journal article" date="2022" name="bioRxiv">
        <title>Sequencing and chromosome-scale assembly of the giantPleurodeles waltlgenome.</title>
        <authorList>
            <person name="Brown T."/>
            <person name="Elewa A."/>
            <person name="Iarovenko S."/>
            <person name="Subramanian E."/>
            <person name="Araus A.J."/>
            <person name="Petzold A."/>
            <person name="Susuki M."/>
            <person name="Suzuki K.-i.T."/>
            <person name="Hayashi T."/>
            <person name="Toyoda A."/>
            <person name="Oliveira C."/>
            <person name="Osipova E."/>
            <person name="Leigh N.D."/>
            <person name="Simon A."/>
            <person name="Yun M.H."/>
        </authorList>
    </citation>
    <scope>NUCLEOTIDE SEQUENCE</scope>
    <source>
        <strain evidence="2">20211129_DDA</strain>
        <tissue evidence="2">Liver</tissue>
    </source>
</reference>
<proteinExistence type="predicted"/>
<dbReference type="EMBL" id="JANPWB010000015">
    <property type="protein sequence ID" value="KAJ1090910.1"/>
    <property type="molecule type" value="Genomic_DNA"/>
</dbReference>
<evidence type="ECO:0000313" key="2">
    <source>
        <dbReference type="EMBL" id="KAJ1090910.1"/>
    </source>
</evidence>
<evidence type="ECO:0000256" key="1">
    <source>
        <dbReference type="SAM" id="MobiDB-lite"/>
    </source>
</evidence>
<feature type="region of interest" description="Disordered" evidence="1">
    <location>
        <begin position="54"/>
        <end position="130"/>
    </location>
</feature>
<comment type="caution">
    <text evidence="2">The sequence shown here is derived from an EMBL/GenBank/DDBJ whole genome shotgun (WGS) entry which is preliminary data.</text>
</comment>
<keyword evidence="3" id="KW-1185">Reference proteome</keyword>
<evidence type="ECO:0000313" key="3">
    <source>
        <dbReference type="Proteomes" id="UP001066276"/>
    </source>
</evidence>
<dbReference type="AlphaFoldDB" id="A0AAV7LK76"/>
<protein>
    <submittedName>
        <fullName evidence="2">Uncharacterized protein</fullName>
    </submittedName>
</protein>